<accession>A0A0E2E5T4</accession>
<dbReference type="HOGENOM" id="CLU_729447_0_0_12"/>
<dbReference type="GeneID" id="2739113"/>
<comment type="caution">
    <text evidence="2">The sequence shown here is derived from an EMBL/GenBank/DDBJ whole genome shotgun (WGS) entry which is preliminary data.</text>
</comment>
<feature type="signal peptide" evidence="1">
    <location>
        <begin position="1"/>
        <end position="20"/>
    </location>
</feature>
<dbReference type="Proteomes" id="UP000011705">
    <property type="component" value="Chromosome"/>
</dbReference>
<name>A0A0E2E5T4_TREDN</name>
<evidence type="ECO:0008006" key="3">
    <source>
        <dbReference type="Google" id="ProtNLM"/>
    </source>
</evidence>
<reference evidence="2" key="1">
    <citation type="submission" date="2012-01" db="EMBL/GenBank/DDBJ databases">
        <title>The Genome Sequence of Treponema denticola H-22.</title>
        <authorList>
            <consortium name="The Broad Institute Genome Sequencing Platform"/>
            <person name="Earl A."/>
            <person name="Ward D."/>
            <person name="Feldgarden M."/>
            <person name="Gevers D."/>
            <person name="Blanton J.M."/>
            <person name="Fenno C.J."/>
            <person name="Baranova O.V."/>
            <person name="Mathney J."/>
            <person name="Dewhirst F.E."/>
            <person name="Izard J."/>
            <person name="Young S.K."/>
            <person name="Zeng Q."/>
            <person name="Gargeya S."/>
            <person name="Fitzgerald M."/>
            <person name="Haas B."/>
            <person name="Abouelleil A."/>
            <person name="Alvarado L."/>
            <person name="Arachchi H.M."/>
            <person name="Berlin A."/>
            <person name="Chapman S.B."/>
            <person name="Gearin G."/>
            <person name="Goldberg J."/>
            <person name="Griggs A."/>
            <person name="Gujja S."/>
            <person name="Hansen M."/>
            <person name="Heiman D."/>
            <person name="Howarth C."/>
            <person name="Larimer J."/>
            <person name="Lui A."/>
            <person name="MacDonald P.J.P."/>
            <person name="McCowen C."/>
            <person name="Montmayeur A."/>
            <person name="Murphy C."/>
            <person name="Neiman D."/>
            <person name="Pearson M."/>
            <person name="Priest M."/>
            <person name="Roberts A."/>
            <person name="Saif S."/>
            <person name="Shea T."/>
            <person name="Sisk P."/>
            <person name="Stolte C."/>
            <person name="Sykes S."/>
            <person name="Wortman J."/>
            <person name="Nusbaum C."/>
            <person name="Birren B."/>
        </authorList>
    </citation>
    <scope>NUCLEOTIDE SEQUENCE [LARGE SCALE GENOMIC DNA]</scope>
    <source>
        <strain evidence="2">H-22</strain>
    </source>
</reference>
<organism evidence="2">
    <name type="scientific">Treponema denticola H-22</name>
    <dbReference type="NCBI Taxonomy" id="999432"/>
    <lineage>
        <taxon>Bacteria</taxon>
        <taxon>Pseudomonadati</taxon>
        <taxon>Spirochaetota</taxon>
        <taxon>Spirochaetia</taxon>
        <taxon>Spirochaetales</taxon>
        <taxon>Treponemataceae</taxon>
        <taxon>Treponema</taxon>
    </lineage>
</organism>
<evidence type="ECO:0000313" key="2">
    <source>
        <dbReference type="EMBL" id="EMB34851.1"/>
    </source>
</evidence>
<sequence length="380" mass="42403">MKKVIAFLFLCIIVGSACFAQISMPEPVTPSYVSPRISGLGAPFTTYQAGTETLFTNPAIFPFLTKRWSAGKIALHANEDSFGGFGSIFASEKLKTLAEYLYKGDSKYFDFSATGPLALSLADRNFAVGLFNRTVFHADVQNTIMKKLLIGEELLVTGGYGICLYDDDVNKVSLGFQMKGFFQTFSYALNKSKADMTLAVNSGLKDLNIVLASGIGLDAGFLYKYDNYFFLGITCKDAYTPVFLTPYNNFSDYKKAITAGKTQYKTLLPNLSAGIGSMPVFDDVWTTVSSWSFYLDYQNILEPIFNKNRSPLLNLAFGTEIVFHKVLSFRLGMHELYPHLGVGLDFTYFQIDFSAFLKELGNKPWEKQKIGLDFAFSFEY</sequence>
<dbReference type="PATRIC" id="fig|999432.5.peg.642"/>
<feature type="chain" id="PRO_5002393496" description="DUF5723 domain-containing protein" evidence="1">
    <location>
        <begin position="21"/>
        <end position="380"/>
    </location>
</feature>
<gene>
    <name evidence="2" type="ORF">HMPREF9726_00617</name>
</gene>
<dbReference type="PROSITE" id="PS51257">
    <property type="entry name" value="PROKAR_LIPOPROTEIN"/>
    <property type="match status" value="1"/>
</dbReference>
<proteinExistence type="predicted"/>
<keyword evidence="1" id="KW-0732">Signal</keyword>
<dbReference type="AlphaFoldDB" id="A0A0E2E5T4"/>
<protein>
    <recommendedName>
        <fullName evidence="3">DUF5723 domain-containing protein</fullName>
    </recommendedName>
</protein>
<evidence type="ECO:0000256" key="1">
    <source>
        <dbReference type="SAM" id="SignalP"/>
    </source>
</evidence>
<dbReference type="RefSeq" id="WP_002675036.1">
    <property type="nucleotide sequence ID" value="NZ_CM001795.1"/>
</dbReference>
<dbReference type="EMBL" id="AGDV01000006">
    <property type="protein sequence ID" value="EMB34851.1"/>
    <property type="molecule type" value="Genomic_DNA"/>
</dbReference>